<comment type="subcellular location">
    <subcellularLocation>
        <location evidence="1 8">Nucleus</location>
    </subcellularLocation>
</comment>
<comment type="similarity">
    <text evidence="2 8">Belongs to the Mediator complex subunit 21 family.</text>
</comment>
<reference evidence="9" key="1">
    <citation type="submission" date="2022-07" db="EMBL/GenBank/DDBJ databases">
        <title>Phylogenomic reconstructions and comparative analyses of Kickxellomycotina fungi.</title>
        <authorList>
            <person name="Reynolds N.K."/>
            <person name="Stajich J.E."/>
            <person name="Barry K."/>
            <person name="Grigoriev I.V."/>
            <person name="Crous P."/>
            <person name="Smith M.E."/>
        </authorList>
    </citation>
    <scope>NUCLEOTIDE SEQUENCE</scope>
    <source>
        <strain evidence="9">NBRC 105414</strain>
    </source>
</reference>
<dbReference type="Gene3D" id="6.10.280.10">
    <property type="entry name" value="Mediator complex, subunit Med21"/>
    <property type="match status" value="1"/>
</dbReference>
<evidence type="ECO:0000313" key="9">
    <source>
        <dbReference type="EMBL" id="KAJ2777571.1"/>
    </source>
</evidence>
<evidence type="ECO:0000256" key="6">
    <source>
        <dbReference type="ARBA" id="ARBA00023163"/>
    </source>
</evidence>
<dbReference type="Proteomes" id="UP001140217">
    <property type="component" value="Unassembled WGS sequence"/>
</dbReference>
<proteinExistence type="inferred from homology"/>
<name>A0A9W8H330_9FUNG</name>
<evidence type="ECO:0000256" key="1">
    <source>
        <dbReference type="ARBA" id="ARBA00004123"/>
    </source>
</evidence>
<keyword evidence="4 8" id="KW-0805">Transcription regulation</keyword>
<keyword evidence="6 8" id="KW-0804">Transcription</keyword>
<keyword evidence="7 8" id="KW-0539">Nucleus</keyword>
<accession>A0A9W8H330</accession>
<evidence type="ECO:0000256" key="2">
    <source>
        <dbReference type="ARBA" id="ARBA00005770"/>
    </source>
</evidence>
<keyword evidence="10" id="KW-1185">Reference proteome</keyword>
<keyword evidence="5 8" id="KW-0010">Activator</keyword>
<comment type="subunit">
    <text evidence="8">Component of the Mediator complex.</text>
</comment>
<gene>
    <name evidence="9" type="ORF">H4R18_005093</name>
</gene>
<sequence length="136" mass="14227">MEAATAKAAGAVVDRQCKMLFTSLFYLHKRAGMAQVSPEIPVTQTSELADSAEQFAAQTREIAADICRQAKKIDALVESLPDAGESDEAQAAEFARLAAEDEAATAALREADAQARALLQTLNGSLRAMADSAGAA</sequence>
<dbReference type="PANTHER" id="PTHR13381:SF0">
    <property type="entry name" value="MEDIATOR OF RNA POLYMERASE II TRANSCRIPTION SUBUNIT 21"/>
    <property type="match status" value="1"/>
</dbReference>
<evidence type="ECO:0000256" key="7">
    <source>
        <dbReference type="ARBA" id="ARBA00023242"/>
    </source>
</evidence>
<evidence type="ECO:0000256" key="5">
    <source>
        <dbReference type="ARBA" id="ARBA00023159"/>
    </source>
</evidence>
<organism evidence="9 10">
    <name type="scientific">Coemansia javaensis</name>
    <dbReference type="NCBI Taxonomy" id="2761396"/>
    <lineage>
        <taxon>Eukaryota</taxon>
        <taxon>Fungi</taxon>
        <taxon>Fungi incertae sedis</taxon>
        <taxon>Zoopagomycota</taxon>
        <taxon>Kickxellomycotina</taxon>
        <taxon>Kickxellomycetes</taxon>
        <taxon>Kickxellales</taxon>
        <taxon>Kickxellaceae</taxon>
        <taxon>Coemansia</taxon>
    </lineage>
</organism>
<evidence type="ECO:0000256" key="8">
    <source>
        <dbReference type="RuleBase" id="RU366036"/>
    </source>
</evidence>
<dbReference type="SUPFAM" id="SSF140718">
    <property type="entry name" value="Mediator hinge subcomplex-like"/>
    <property type="match status" value="1"/>
</dbReference>
<dbReference type="InterPro" id="IPR037212">
    <property type="entry name" value="Med7/Med21-like"/>
</dbReference>
<comment type="caution">
    <text evidence="9">The sequence shown here is derived from an EMBL/GenBank/DDBJ whole genome shotgun (WGS) entry which is preliminary data.</text>
</comment>
<evidence type="ECO:0000313" key="10">
    <source>
        <dbReference type="Proteomes" id="UP001140217"/>
    </source>
</evidence>
<dbReference type="GO" id="GO:0006357">
    <property type="term" value="P:regulation of transcription by RNA polymerase II"/>
    <property type="evidence" value="ECO:0007669"/>
    <property type="project" value="TreeGrafter"/>
</dbReference>
<dbReference type="GO" id="GO:0003712">
    <property type="term" value="F:transcription coregulator activity"/>
    <property type="evidence" value="ECO:0007669"/>
    <property type="project" value="TreeGrafter"/>
</dbReference>
<dbReference type="EMBL" id="JANBUL010000282">
    <property type="protein sequence ID" value="KAJ2777571.1"/>
    <property type="molecule type" value="Genomic_DNA"/>
</dbReference>
<evidence type="ECO:0000256" key="4">
    <source>
        <dbReference type="ARBA" id="ARBA00023015"/>
    </source>
</evidence>
<dbReference type="InterPro" id="IPR021384">
    <property type="entry name" value="Mediator_Med21"/>
</dbReference>
<dbReference type="OrthoDB" id="526653at2759"/>
<dbReference type="AlphaFoldDB" id="A0A9W8H330"/>
<dbReference type="PANTHER" id="PTHR13381">
    <property type="entry name" value="RNA POLYMERASE II HOLOENZYME COMPONENT SRB7"/>
    <property type="match status" value="1"/>
</dbReference>
<dbReference type="Pfam" id="PF11221">
    <property type="entry name" value="Med21"/>
    <property type="match status" value="1"/>
</dbReference>
<dbReference type="GO" id="GO:0016592">
    <property type="term" value="C:mediator complex"/>
    <property type="evidence" value="ECO:0007669"/>
    <property type="project" value="UniProtKB-UniRule"/>
</dbReference>
<protein>
    <recommendedName>
        <fullName evidence="3 8">Mediator of RNA polymerase II transcription subunit 21</fullName>
    </recommendedName>
</protein>
<evidence type="ECO:0000256" key="3">
    <source>
        <dbReference type="ARBA" id="ARBA00019691"/>
    </source>
</evidence>
<comment type="function">
    <text evidence="8">Component of the Mediator complex, a coactivator involved in the regulated transcription of nearly all RNA polymerase II-dependent genes. Mediator functions as a bridge to convey information from gene-specific regulatory proteins to the basal RNA polymerase II transcription machinery. Mediator is recruited to promoters by direct interactions with regulatory proteins and serves as a scaffold for the assembly of a functional preinitiation complex with RNA polymerase II and the general transcription factors.</text>
</comment>